<dbReference type="EMBL" id="QYUM01000003">
    <property type="protein sequence ID" value="RJF91052.1"/>
    <property type="molecule type" value="Genomic_DNA"/>
</dbReference>
<dbReference type="RefSeq" id="WP_119762782.1">
    <property type="nucleotide sequence ID" value="NZ_QYUM01000003.1"/>
</dbReference>
<protein>
    <recommendedName>
        <fullName evidence="3">S-adenosyl-L-homocysteine hydrolase</fullName>
    </recommendedName>
</protein>
<sequence>MIVFAAPLHAQAAGCWSESSIAAAKVRDLETMLMVSALRCRLKGQDFLPQYNAFVRGSRPALIDVNDRLRGHFAGAVGQSGALNAYDRYVTAIANSYGAGVEGLDCTDMESILGAAQAAGHSIATLEALAERAQSNPALPGGRCNLVIARAP</sequence>
<reference evidence="1 2" key="1">
    <citation type="submission" date="2018-09" db="EMBL/GenBank/DDBJ databases">
        <authorList>
            <person name="Zhu H."/>
        </authorList>
    </citation>
    <scope>NUCLEOTIDE SEQUENCE [LARGE SCALE GENOMIC DNA]</scope>
    <source>
        <strain evidence="1 2">K2R01-6</strain>
    </source>
</reference>
<organism evidence="1 2">
    <name type="scientific">Sphingomonas cavernae</name>
    <dbReference type="NCBI Taxonomy" id="2320861"/>
    <lineage>
        <taxon>Bacteria</taxon>
        <taxon>Pseudomonadati</taxon>
        <taxon>Pseudomonadota</taxon>
        <taxon>Alphaproteobacteria</taxon>
        <taxon>Sphingomonadales</taxon>
        <taxon>Sphingomonadaceae</taxon>
        <taxon>Sphingomonas</taxon>
    </lineage>
</organism>
<proteinExistence type="predicted"/>
<comment type="caution">
    <text evidence="1">The sequence shown here is derived from an EMBL/GenBank/DDBJ whole genome shotgun (WGS) entry which is preliminary data.</text>
</comment>
<evidence type="ECO:0000313" key="2">
    <source>
        <dbReference type="Proteomes" id="UP000286100"/>
    </source>
</evidence>
<name>A0A418WM31_9SPHN</name>
<evidence type="ECO:0008006" key="3">
    <source>
        <dbReference type="Google" id="ProtNLM"/>
    </source>
</evidence>
<dbReference type="OrthoDB" id="7473015at2"/>
<evidence type="ECO:0000313" key="1">
    <source>
        <dbReference type="EMBL" id="RJF91052.1"/>
    </source>
</evidence>
<accession>A0A418WM31</accession>
<dbReference type="Proteomes" id="UP000286100">
    <property type="component" value="Unassembled WGS sequence"/>
</dbReference>
<dbReference type="AlphaFoldDB" id="A0A418WM31"/>
<gene>
    <name evidence="1" type="ORF">D3876_12960</name>
</gene>
<keyword evidence="2" id="KW-1185">Reference proteome</keyword>